<feature type="compositionally biased region" description="Basic and acidic residues" evidence="1">
    <location>
        <begin position="50"/>
        <end position="66"/>
    </location>
</feature>
<evidence type="ECO:0000313" key="3">
    <source>
        <dbReference type="Proteomes" id="UP001151760"/>
    </source>
</evidence>
<comment type="caution">
    <text evidence="2">The sequence shown here is derived from an EMBL/GenBank/DDBJ whole genome shotgun (WGS) entry which is preliminary data.</text>
</comment>
<dbReference type="EMBL" id="BQNB010012486">
    <property type="protein sequence ID" value="GJT04149.1"/>
    <property type="molecule type" value="Genomic_DNA"/>
</dbReference>
<reference evidence="2" key="1">
    <citation type="journal article" date="2022" name="Int. J. Mol. Sci.">
        <title>Draft Genome of Tanacetum Coccineum: Genomic Comparison of Closely Related Tanacetum-Family Plants.</title>
        <authorList>
            <person name="Yamashiro T."/>
            <person name="Shiraishi A."/>
            <person name="Nakayama K."/>
            <person name="Satake H."/>
        </authorList>
    </citation>
    <scope>NUCLEOTIDE SEQUENCE</scope>
</reference>
<dbReference type="Proteomes" id="UP001151760">
    <property type="component" value="Unassembled WGS sequence"/>
</dbReference>
<protein>
    <submittedName>
        <fullName evidence="2">Uncharacterized protein</fullName>
    </submittedName>
</protein>
<feature type="compositionally biased region" description="Acidic residues" evidence="1">
    <location>
        <begin position="31"/>
        <end position="43"/>
    </location>
</feature>
<organism evidence="2 3">
    <name type="scientific">Tanacetum coccineum</name>
    <dbReference type="NCBI Taxonomy" id="301880"/>
    <lineage>
        <taxon>Eukaryota</taxon>
        <taxon>Viridiplantae</taxon>
        <taxon>Streptophyta</taxon>
        <taxon>Embryophyta</taxon>
        <taxon>Tracheophyta</taxon>
        <taxon>Spermatophyta</taxon>
        <taxon>Magnoliopsida</taxon>
        <taxon>eudicotyledons</taxon>
        <taxon>Gunneridae</taxon>
        <taxon>Pentapetalae</taxon>
        <taxon>asterids</taxon>
        <taxon>campanulids</taxon>
        <taxon>Asterales</taxon>
        <taxon>Asteraceae</taxon>
        <taxon>Asteroideae</taxon>
        <taxon>Anthemideae</taxon>
        <taxon>Anthemidinae</taxon>
        <taxon>Tanacetum</taxon>
    </lineage>
</organism>
<sequence>MVKSYDRRFEFGRKELVWEVVKKDDDRSIDIEETDDERTDSENGDQAMTDVDKNVAKKLEEEKGDKEEEQAIDDQAQKDQVENDIVGTLVTMSHKEKPKVPRSSSSHSLSSNYGNQFLNVSFDTSLVRII</sequence>
<reference evidence="2" key="2">
    <citation type="submission" date="2022-01" db="EMBL/GenBank/DDBJ databases">
        <authorList>
            <person name="Yamashiro T."/>
            <person name="Shiraishi A."/>
            <person name="Satake H."/>
            <person name="Nakayama K."/>
        </authorList>
    </citation>
    <scope>NUCLEOTIDE SEQUENCE</scope>
</reference>
<name>A0ABQ5AT89_9ASTR</name>
<keyword evidence="3" id="KW-1185">Reference proteome</keyword>
<gene>
    <name evidence="2" type="ORF">Tco_0838611</name>
</gene>
<evidence type="ECO:0000256" key="1">
    <source>
        <dbReference type="SAM" id="MobiDB-lite"/>
    </source>
</evidence>
<proteinExistence type="predicted"/>
<evidence type="ECO:0000313" key="2">
    <source>
        <dbReference type="EMBL" id="GJT04149.1"/>
    </source>
</evidence>
<accession>A0ABQ5AT89</accession>
<feature type="region of interest" description="Disordered" evidence="1">
    <location>
        <begin position="27"/>
        <end position="114"/>
    </location>
</feature>